<feature type="domain" description="Rap-GAP" evidence="13">
    <location>
        <begin position="791"/>
        <end position="1037"/>
    </location>
</feature>
<dbReference type="InterPro" id="IPR035974">
    <property type="entry name" value="Rap/Ran-GAP_sf"/>
</dbReference>
<dbReference type="SUPFAM" id="SSF111347">
    <property type="entry name" value="Rap/Ran-GAP"/>
    <property type="match status" value="1"/>
</dbReference>
<keyword evidence="6" id="KW-0009">Actin-binding</keyword>
<dbReference type="Gene3D" id="3.30.710.10">
    <property type="entry name" value="Potassium Channel Kv1.1, Chain A"/>
    <property type="match status" value="1"/>
</dbReference>
<dbReference type="Proteomes" id="UP000092444">
    <property type="component" value="Unassembled WGS sequence"/>
</dbReference>
<evidence type="ECO:0000313" key="16">
    <source>
        <dbReference type="Proteomes" id="UP000092444"/>
    </source>
</evidence>
<dbReference type="Pfam" id="PF21022">
    <property type="entry name" value="Rap-GAP_dimer"/>
    <property type="match status" value="1"/>
</dbReference>
<dbReference type="SUPFAM" id="SSF54695">
    <property type="entry name" value="POZ domain"/>
    <property type="match status" value="1"/>
</dbReference>
<dbReference type="VEuPathDB" id="VectorBase:GMOY002657"/>
<evidence type="ECO:0000256" key="6">
    <source>
        <dbReference type="ARBA" id="ARBA00023203"/>
    </source>
</evidence>
<feature type="compositionally biased region" description="Low complexity" evidence="12">
    <location>
        <begin position="1577"/>
        <end position="1590"/>
    </location>
</feature>
<evidence type="ECO:0000256" key="5">
    <source>
        <dbReference type="ARBA" id="ARBA00023054"/>
    </source>
</evidence>
<dbReference type="FunFam" id="3.40.50.11210:FF:000002">
    <property type="entry name" value="Signal-induced proliferation-associated 1-like protein 1"/>
    <property type="match status" value="1"/>
</dbReference>
<dbReference type="GO" id="GO:0005856">
    <property type="term" value="C:cytoskeleton"/>
    <property type="evidence" value="ECO:0007669"/>
    <property type="project" value="UniProtKB-SubCell"/>
</dbReference>
<comment type="subcellular location">
    <subcellularLocation>
        <location evidence="1">Cytoplasm</location>
        <location evidence="1">Cytoskeleton</location>
    </subcellularLocation>
</comment>
<feature type="compositionally biased region" description="Low complexity" evidence="12">
    <location>
        <begin position="278"/>
        <end position="293"/>
    </location>
</feature>
<dbReference type="GO" id="GO:0005096">
    <property type="term" value="F:GTPase activator activity"/>
    <property type="evidence" value="ECO:0007669"/>
    <property type="project" value="UniProtKB-KW"/>
</dbReference>
<evidence type="ECO:0000256" key="2">
    <source>
        <dbReference type="ARBA" id="ARBA00022468"/>
    </source>
</evidence>
<dbReference type="SMART" id="SM00225">
    <property type="entry name" value="BTB"/>
    <property type="match status" value="1"/>
</dbReference>
<dbReference type="Pfam" id="PF00651">
    <property type="entry name" value="BTB"/>
    <property type="match status" value="1"/>
</dbReference>
<evidence type="ECO:0000256" key="7">
    <source>
        <dbReference type="ARBA" id="ARBA00023212"/>
    </source>
</evidence>
<feature type="compositionally biased region" description="Polar residues" evidence="12">
    <location>
        <begin position="244"/>
        <end position="268"/>
    </location>
</feature>
<keyword evidence="7" id="KW-0206">Cytoskeleton</keyword>
<evidence type="ECO:0000256" key="11">
    <source>
        <dbReference type="ARBA" id="ARBA00068121"/>
    </source>
</evidence>
<name>A0A1A9YUK3_GLOMM</name>
<accession>A0A1A9YUK3</accession>
<feature type="compositionally biased region" description="Basic and acidic residues" evidence="12">
    <location>
        <begin position="377"/>
        <end position="397"/>
    </location>
</feature>
<reference evidence="15" key="1">
    <citation type="submission" date="2020-05" db="UniProtKB">
        <authorList>
            <consortium name="EnsemblMetazoa"/>
        </authorList>
    </citation>
    <scope>IDENTIFICATION</scope>
    <source>
        <strain evidence="15">Yale</strain>
    </source>
</reference>
<feature type="region of interest" description="Disordered" evidence="12">
    <location>
        <begin position="85"/>
        <end position="444"/>
    </location>
</feature>
<comment type="function">
    <text evidence="9">Binds to F-actin in a calcium-independent manner. Has no direct effect on actin depolymerization. Acts as a chaperone for ALOX5 (5LO), influencing both its stability and activity in leukotrienes synthesis.</text>
</comment>
<keyword evidence="4" id="KW-0597">Phosphoprotein</keyword>
<organism evidence="15 16">
    <name type="scientific">Glossina morsitans morsitans</name>
    <name type="common">Savannah tsetse fly</name>
    <dbReference type="NCBI Taxonomy" id="37546"/>
    <lineage>
        <taxon>Eukaryota</taxon>
        <taxon>Metazoa</taxon>
        <taxon>Ecdysozoa</taxon>
        <taxon>Arthropoda</taxon>
        <taxon>Hexapoda</taxon>
        <taxon>Insecta</taxon>
        <taxon>Pterygota</taxon>
        <taxon>Neoptera</taxon>
        <taxon>Endopterygota</taxon>
        <taxon>Diptera</taxon>
        <taxon>Brachycera</taxon>
        <taxon>Muscomorpha</taxon>
        <taxon>Hippoboscoidea</taxon>
        <taxon>Glossinidae</taxon>
        <taxon>Glossina</taxon>
    </lineage>
</organism>
<dbReference type="Gene3D" id="1.25.40.420">
    <property type="match status" value="1"/>
</dbReference>
<dbReference type="PANTHER" id="PTHR15711:SF25">
    <property type="entry name" value="RADISH, ISOFORM I"/>
    <property type="match status" value="1"/>
</dbReference>
<dbReference type="InterPro" id="IPR050989">
    <property type="entry name" value="Rap1_Ran_GAP"/>
</dbReference>
<feature type="compositionally biased region" description="Low complexity" evidence="12">
    <location>
        <begin position="407"/>
        <end position="420"/>
    </location>
</feature>
<evidence type="ECO:0000259" key="14">
    <source>
        <dbReference type="PROSITE" id="PS51263"/>
    </source>
</evidence>
<keyword evidence="5" id="KW-0175">Coiled coil</keyword>
<evidence type="ECO:0000256" key="8">
    <source>
        <dbReference type="ARBA" id="ARBA00038052"/>
    </source>
</evidence>
<keyword evidence="16" id="KW-1185">Reference proteome</keyword>
<comment type="subunit">
    <text evidence="10">Interacts with 5-lipoxygenase (ALOX5/5LO) in a calcium-independent manner. Binds to F-actin with a stoichiometry of 1:2.</text>
</comment>
<dbReference type="InterPro" id="IPR000210">
    <property type="entry name" value="BTB/POZ_dom"/>
</dbReference>
<keyword evidence="3" id="KW-0963">Cytoplasm</keyword>
<evidence type="ECO:0000256" key="3">
    <source>
        <dbReference type="ARBA" id="ARBA00022490"/>
    </source>
</evidence>
<feature type="compositionally biased region" description="Polar residues" evidence="12">
    <location>
        <begin position="1209"/>
        <end position="1222"/>
    </location>
</feature>
<dbReference type="GO" id="GO:0003779">
    <property type="term" value="F:actin binding"/>
    <property type="evidence" value="ECO:0007669"/>
    <property type="project" value="UniProtKB-KW"/>
</dbReference>
<dbReference type="InterPro" id="IPR002108">
    <property type="entry name" value="ADF-H"/>
</dbReference>
<evidence type="ECO:0000256" key="1">
    <source>
        <dbReference type="ARBA" id="ARBA00004245"/>
    </source>
</evidence>
<dbReference type="FunFam" id="3.40.20.10:FF:000018">
    <property type="entry name" value="Coactosin-like 1"/>
    <property type="match status" value="1"/>
</dbReference>
<evidence type="ECO:0000259" key="13">
    <source>
        <dbReference type="PROSITE" id="PS50085"/>
    </source>
</evidence>
<dbReference type="Pfam" id="PF02145">
    <property type="entry name" value="Rap_GAP"/>
    <property type="match status" value="1"/>
</dbReference>
<evidence type="ECO:0000256" key="4">
    <source>
        <dbReference type="ARBA" id="ARBA00022553"/>
    </source>
</evidence>
<dbReference type="Pfam" id="PF00241">
    <property type="entry name" value="Cofilin_ADF"/>
    <property type="match status" value="1"/>
</dbReference>
<dbReference type="STRING" id="37546.A0A1A9YUK3"/>
<dbReference type="PhylomeDB" id="A0A1A9YUK3"/>
<evidence type="ECO:0000256" key="10">
    <source>
        <dbReference type="ARBA" id="ARBA00062335"/>
    </source>
</evidence>
<keyword evidence="2" id="KW-0343">GTPase activation</keyword>
<dbReference type="InterPro" id="IPR029006">
    <property type="entry name" value="ADF-H/Gelsolin-like_dom_sf"/>
</dbReference>
<feature type="compositionally biased region" description="Polar residues" evidence="12">
    <location>
        <begin position="169"/>
        <end position="189"/>
    </location>
</feature>
<dbReference type="GO" id="GO:0051056">
    <property type="term" value="P:regulation of small GTPase mediated signal transduction"/>
    <property type="evidence" value="ECO:0007669"/>
    <property type="project" value="InterPro"/>
</dbReference>
<protein>
    <recommendedName>
        <fullName evidence="11">Coactosin-like protein</fullName>
    </recommendedName>
</protein>
<dbReference type="SUPFAM" id="SSF55753">
    <property type="entry name" value="Actin depolymerizing proteins"/>
    <property type="match status" value="1"/>
</dbReference>
<dbReference type="EMBL" id="CCAG010000696">
    <property type="status" value="NOT_ANNOTATED_CDS"/>
    <property type="molecule type" value="Genomic_DNA"/>
</dbReference>
<feature type="compositionally biased region" description="Basic and acidic residues" evidence="12">
    <location>
        <begin position="1282"/>
        <end position="1294"/>
    </location>
</feature>
<evidence type="ECO:0000256" key="9">
    <source>
        <dbReference type="ARBA" id="ARBA00058385"/>
    </source>
</evidence>
<dbReference type="EMBL" id="CCAG010000697">
    <property type="status" value="NOT_ANNOTATED_CDS"/>
    <property type="molecule type" value="Genomic_DNA"/>
</dbReference>
<feature type="region of interest" description="Disordered" evidence="12">
    <location>
        <begin position="39"/>
        <end position="70"/>
    </location>
</feature>
<proteinExistence type="inferred from homology"/>
<dbReference type="Gene3D" id="3.40.50.11210">
    <property type="entry name" value="Rap/Ran-GAP"/>
    <property type="match status" value="1"/>
</dbReference>
<feature type="compositionally biased region" description="Basic and acidic residues" evidence="12">
    <location>
        <begin position="39"/>
        <end position="50"/>
    </location>
</feature>
<evidence type="ECO:0000256" key="12">
    <source>
        <dbReference type="SAM" id="MobiDB-lite"/>
    </source>
</evidence>
<dbReference type="GO" id="GO:0005737">
    <property type="term" value="C:cytoplasm"/>
    <property type="evidence" value="ECO:0007669"/>
    <property type="project" value="TreeGrafter"/>
</dbReference>
<comment type="similarity">
    <text evidence="8">Belongs to the actin-binding proteins ADF family. Coactosin subfamily.</text>
</comment>
<dbReference type="CDD" id="cd11282">
    <property type="entry name" value="ADF_coactosin_like"/>
    <property type="match status" value="1"/>
</dbReference>
<feature type="region of interest" description="Disordered" evidence="12">
    <location>
        <begin position="1208"/>
        <end position="1239"/>
    </location>
</feature>
<feature type="region of interest" description="Disordered" evidence="12">
    <location>
        <begin position="1564"/>
        <end position="1604"/>
    </location>
</feature>
<dbReference type="Gene3D" id="3.40.20.10">
    <property type="entry name" value="Severin"/>
    <property type="match status" value="1"/>
</dbReference>
<dbReference type="Gene3D" id="6.10.140.210">
    <property type="match status" value="1"/>
</dbReference>
<dbReference type="PANTHER" id="PTHR15711">
    <property type="entry name" value="RAP GTPASE-ACTIVATING PROTEIN"/>
    <property type="match status" value="1"/>
</dbReference>
<dbReference type="EnsemblMetazoa" id="GMOY002657-RA">
    <property type="protein sequence ID" value="GMOY002657-PA"/>
    <property type="gene ID" value="GMOY002657"/>
</dbReference>
<dbReference type="SMART" id="SM00102">
    <property type="entry name" value="ADF"/>
    <property type="match status" value="1"/>
</dbReference>
<dbReference type="InterPro" id="IPR000331">
    <property type="entry name" value="Rap/Ran_GAP_dom"/>
</dbReference>
<feature type="region of interest" description="Disordered" evidence="12">
    <location>
        <begin position="1275"/>
        <end position="1295"/>
    </location>
</feature>
<dbReference type="PROSITE" id="PS51263">
    <property type="entry name" value="ADF_H"/>
    <property type="match status" value="1"/>
</dbReference>
<sequence length="1770" mass="200545">MTAMCFVCNLPIMSHQVGLVWQGGNGWDDLVREQLEESTVKQRLGGRRDSAAQITTPPSTSPPPGIQRRRRSSLAQLTDILREWSGGGKHQSTQSIQHIPKAPLNRRETMADLARNLPWRTSTSDAATPYVAPRKRRESSAEACSKSSRPRRESSAAEFTKQWTRRENTMSSEDSSAVTVPLVDSTQRVISRYGSGESNVSSRRDSSLGRAATPPPPSKANAINCKKRDSLAAPEYPNFRQEQRPSTSSGGSDTLPLISTPSYNQVDSACQALPPPTIITSSVTPPATSPTASKGRRDSTTQCGRLNRRDSKTGISPERGTRLQRLQRQGTAFDESCIPGSIRRDSQPALSPEPPENCQRRPSRRDSLSPDSATRNGRRDSRSHLSPERSHERDSSPHRRHTLRRQSSSANSCSSSRDASPCGRPAALPVAEPSARPAIRRQSTTEEILIARGFRRQSTTEEMIRCRNFRRQSSQSDDVVRYRGRRDSCAQIIDGTIGTMTVETTSTFFDTSTQTALGCHHRSQVLIENLNYFVGDFSQVDRNQILCDLHFADVALMECSDFMQQLRSFKPQSLGCAVARRKSSTTLIFPLPPQACSDEFCEEYPHNLMPTPGYWIECSRQKIALPSAHTIWDESDSEHEDMRGASSSEAHMDRECNDLYEDDEDSEATPSPRKKTTIEEQWEQNGCFELISVEQETYEKYFYGTEHWNYFTSDEDLGPVILSIKQETLNGRDQFRILVRAGSYTVHGLIPASCVFADRYNREEVVRSLGKEVNLNPPLTLGQLPDTPEELLKLDQVFIKSELKVGVIYVKEDQYTEEQILDNNENSLLFDEFLTLLGDRVRLKGFDKYKGGLDTVHDLTGLYSVYTNWRSIEIMFHVSTLLPYEKHDPQKLQRKRHIGNDIVCVVFLEADNTRFSPACIKSHFLHTFILVRVSARIKHKPTRYEVSVVTRDEVGAYKPYLWEQSVFEKGPMFRYVIYVINKDRCLVCARFSFNCLIINVRREWLLTKIVNGERASYSAPKFARMQERTRSQMLEDLVMNLSNHAETGQIPKPYRRGSWRPIGEDEYRKMLHARVLVTMATPPPLTPSSPTMDVEGCCGRLYVQHRHMRPSSPLLDSVRDQFEDYDQLAKDFTRVFLNEEPSCLQNSHLFDVVFLVGQSKQKARFIGVRAILGVRSRVFQEMLYGIQTGFGSPQIPVAEIFARPAPSLVSPQNQKPKSNNYLTVPDSDTMRPKSVPSSPMVKRAFSRLGTITAGWGRSIRSKNANQLNPEDKKKWISSTDCSNRDSKEKDKDKATANQLAVPRLSTEFTIIEFDPETFRVLLDYLHTGTCPLTCVSIPGLLCAAEHYDLPELLQACFHHCKQFMRIEVCCPMLISLENYYWRYTSASELVNMILSFVENKAHGLFKCSEFLNLSESMVQMIMCRELQCPEIRKFEAMLAWAKHKVAKMKNHPTKDTQFEFECIMERLTRDLNLCRISPSELLSIVLPSKALKNERIMETLMMQVNLGTYRMQELDEYRQQLRSQDSTEATVQVHRAYDSMADDEVEMYASFEATPSTSRIAAQMQAAKDARRRRWAGDGASAGNSSDAGSSSGGGGGKQTTLITKHKMSDGIEVEQMVESKPRRMPMATSLDKDAIREAYEDVRSDLTDTEWAVFKFDGPRIICTARGQCFEEFRQQFGDNERAFGYIRIQMGDEMSKRKKFIFLTWIGQNVGVIQRAKMSTDKALIKDVLNNFAVELQAGAENELDIDLFRDALNRAGGANYGTGVRNF</sequence>
<feature type="domain" description="ADF-H" evidence="14">
    <location>
        <begin position="1628"/>
        <end position="1756"/>
    </location>
</feature>
<dbReference type="PROSITE" id="PS50085">
    <property type="entry name" value="RAPGAP"/>
    <property type="match status" value="1"/>
</dbReference>
<evidence type="ECO:0000313" key="15">
    <source>
        <dbReference type="EnsemblMetazoa" id="GMOY002657-PA"/>
    </source>
</evidence>
<dbReference type="InterPro" id="IPR011333">
    <property type="entry name" value="SKP1/BTB/POZ_sf"/>
</dbReference>